<proteinExistence type="predicted"/>
<comment type="caution">
    <text evidence="1">The sequence shown here is derived from an EMBL/GenBank/DDBJ whole genome shotgun (WGS) entry which is preliminary data.</text>
</comment>
<evidence type="ECO:0000313" key="1">
    <source>
        <dbReference type="EMBL" id="RHZ46195.1"/>
    </source>
</evidence>
<gene>
    <name evidence="1" type="ORF">Glove_629g17</name>
</gene>
<dbReference type="AlphaFoldDB" id="A0A397G5D0"/>
<reference evidence="1 2" key="1">
    <citation type="submission" date="2018-08" db="EMBL/GenBank/DDBJ databases">
        <title>Genome and evolution of the arbuscular mycorrhizal fungus Diversispora epigaea (formerly Glomus versiforme) and its bacterial endosymbionts.</title>
        <authorList>
            <person name="Sun X."/>
            <person name="Fei Z."/>
            <person name="Harrison M."/>
        </authorList>
    </citation>
    <scope>NUCLEOTIDE SEQUENCE [LARGE SCALE GENOMIC DNA]</scope>
    <source>
        <strain evidence="1 2">IT104</strain>
    </source>
</reference>
<accession>A0A397G5D0</accession>
<organism evidence="1 2">
    <name type="scientific">Diversispora epigaea</name>
    <dbReference type="NCBI Taxonomy" id="1348612"/>
    <lineage>
        <taxon>Eukaryota</taxon>
        <taxon>Fungi</taxon>
        <taxon>Fungi incertae sedis</taxon>
        <taxon>Mucoromycota</taxon>
        <taxon>Glomeromycotina</taxon>
        <taxon>Glomeromycetes</taxon>
        <taxon>Diversisporales</taxon>
        <taxon>Diversisporaceae</taxon>
        <taxon>Diversispora</taxon>
    </lineage>
</organism>
<dbReference type="Proteomes" id="UP000266861">
    <property type="component" value="Unassembled WGS sequence"/>
</dbReference>
<name>A0A397G5D0_9GLOM</name>
<protein>
    <submittedName>
        <fullName evidence="1">Uncharacterized protein</fullName>
    </submittedName>
</protein>
<dbReference type="EMBL" id="PQFF01000521">
    <property type="protein sequence ID" value="RHZ46195.1"/>
    <property type="molecule type" value="Genomic_DNA"/>
</dbReference>
<keyword evidence="2" id="KW-1185">Reference proteome</keyword>
<sequence length="67" mass="7581">MFAGLFVSTGISNYSVSVVQYPKFEEKLDDDEKRKGTLGMKFIKQNITGNVIDVNNLKLQVKVNEIK</sequence>
<evidence type="ECO:0000313" key="2">
    <source>
        <dbReference type="Proteomes" id="UP000266861"/>
    </source>
</evidence>